<dbReference type="Proteomes" id="UP000288096">
    <property type="component" value="Unassembled WGS sequence"/>
</dbReference>
<name>A0A401FYX8_9BACT</name>
<keyword evidence="3" id="KW-1185">Reference proteome</keyword>
<keyword evidence="1" id="KW-0175">Coiled coil</keyword>
<accession>A0A401FYX8</accession>
<reference evidence="3" key="2">
    <citation type="submission" date="2019-01" db="EMBL/GenBank/DDBJ databases">
        <title>Genome sequence of Desulfonema ishimotonii strain Tokyo 01.</title>
        <authorList>
            <person name="Fukui M."/>
        </authorList>
    </citation>
    <scope>NUCLEOTIDE SEQUENCE [LARGE SCALE GENOMIC DNA]</scope>
    <source>
        <strain evidence="3">Tokyo 01</strain>
    </source>
</reference>
<proteinExistence type="predicted"/>
<dbReference type="EMBL" id="BEXT01000001">
    <property type="protein sequence ID" value="GBC62165.1"/>
    <property type="molecule type" value="Genomic_DNA"/>
</dbReference>
<reference evidence="3" key="1">
    <citation type="submission" date="2017-11" db="EMBL/GenBank/DDBJ databases">
        <authorList>
            <person name="Watanabe M."/>
            <person name="Kojima H."/>
        </authorList>
    </citation>
    <scope>NUCLEOTIDE SEQUENCE [LARGE SCALE GENOMIC DNA]</scope>
    <source>
        <strain evidence="3">Tokyo 01</strain>
    </source>
</reference>
<comment type="caution">
    <text evidence="2">The sequence shown here is derived from an EMBL/GenBank/DDBJ whole genome shotgun (WGS) entry which is preliminary data.</text>
</comment>
<evidence type="ECO:0000313" key="3">
    <source>
        <dbReference type="Proteomes" id="UP000288096"/>
    </source>
</evidence>
<sequence>MQHRDFYSKSHLIVSAVRILEYRNAEPPAINAVCDMLSFSPEQGHLICNRLHDMGVIEKVKGPFGTRLFVRDHLKLEEIPEGEAGTGLQEEIEKFQNDRKNFRQKIEDFQARKEQEQKDLFAQIEEKLKKGTAR</sequence>
<dbReference type="RefSeq" id="WP_124329363.1">
    <property type="nucleotide sequence ID" value="NZ_BEXT01000001.1"/>
</dbReference>
<evidence type="ECO:0000256" key="1">
    <source>
        <dbReference type="SAM" id="Coils"/>
    </source>
</evidence>
<gene>
    <name evidence="2" type="ORF">DENIS_3128</name>
</gene>
<protein>
    <submittedName>
        <fullName evidence="2">Uncharacterized protein</fullName>
    </submittedName>
</protein>
<dbReference type="AlphaFoldDB" id="A0A401FYX8"/>
<evidence type="ECO:0000313" key="2">
    <source>
        <dbReference type="EMBL" id="GBC62165.1"/>
    </source>
</evidence>
<organism evidence="2 3">
    <name type="scientific">Desulfonema ishimotonii</name>
    <dbReference type="NCBI Taxonomy" id="45657"/>
    <lineage>
        <taxon>Bacteria</taxon>
        <taxon>Pseudomonadati</taxon>
        <taxon>Thermodesulfobacteriota</taxon>
        <taxon>Desulfobacteria</taxon>
        <taxon>Desulfobacterales</taxon>
        <taxon>Desulfococcaceae</taxon>
        <taxon>Desulfonema</taxon>
    </lineage>
</organism>
<dbReference type="OrthoDB" id="5420774at2"/>
<feature type="coiled-coil region" evidence="1">
    <location>
        <begin position="85"/>
        <end position="119"/>
    </location>
</feature>